<name>A0A813GU44_POLGL</name>
<keyword evidence="3" id="KW-1185">Reference proteome</keyword>
<proteinExistence type="predicted"/>
<dbReference type="Proteomes" id="UP000654075">
    <property type="component" value="Unassembled WGS sequence"/>
</dbReference>
<accession>A0A813GU44</accession>
<evidence type="ECO:0000313" key="3">
    <source>
        <dbReference type="Proteomes" id="UP000654075"/>
    </source>
</evidence>
<sequence length="444" mass="48955">MQAMAVSHDPLSRTIAAGHMGAVSAIAQHQVQHLQMPQRQQMQLQQLQQQQLQKQHQLQQQQQQQSGQQQEQEQQHQQYRGQQQLMQQQQQLVDQQLTERHDDSAMQNWRRQQQLDLQLEYQRQQHWQKGLPEGSVVVPLSGVAAREGFGVALSAQPRGSGRQSPAYRSFNVGGGNGATPPRAISPMPSPVSNSRLVSDQHAGFQMRPTAAVQNFSLSEPWPGISASSSLRTSNQPASSSRPRSAPSREAAVTAANGNRHRASPESPRRPQGLPPFYWVPTVDSILEFEVGGSAGEVVTKTCHYEDRSSALPIAGTLRMDRGGLYLWTLQIVRQCLERPQVHFGIHGVGHARPWRLVNCGRCSRSRDDGPWLSRPAGDLAIREGDYIHCEADLRGLDSPLGSFSFAVNDGPFETVFEDIPLSDGALTPVVAMGGEGTVCRVCST</sequence>
<gene>
    <name evidence="2" type="ORF">PGLA1383_LOCUS43686</name>
</gene>
<protein>
    <submittedName>
        <fullName evidence="2">Uncharacterized protein</fullName>
    </submittedName>
</protein>
<evidence type="ECO:0000256" key="1">
    <source>
        <dbReference type="SAM" id="MobiDB-lite"/>
    </source>
</evidence>
<feature type="compositionally biased region" description="Low complexity" evidence="1">
    <location>
        <begin position="236"/>
        <end position="251"/>
    </location>
</feature>
<feature type="region of interest" description="Disordered" evidence="1">
    <location>
        <begin position="224"/>
        <end position="274"/>
    </location>
</feature>
<reference evidence="2" key="1">
    <citation type="submission" date="2021-02" db="EMBL/GenBank/DDBJ databases">
        <authorList>
            <person name="Dougan E. K."/>
            <person name="Rhodes N."/>
            <person name="Thang M."/>
            <person name="Chan C."/>
        </authorList>
    </citation>
    <scope>NUCLEOTIDE SEQUENCE</scope>
</reference>
<comment type="caution">
    <text evidence="2">The sequence shown here is derived from an EMBL/GenBank/DDBJ whole genome shotgun (WGS) entry which is preliminary data.</text>
</comment>
<dbReference type="OrthoDB" id="9449045at2759"/>
<feature type="compositionally biased region" description="Polar residues" evidence="1">
    <location>
        <begin position="225"/>
        <end position="235"/>
    </location>
</feature>
<dbReference type="AlphaFoldDB" id="A0A813GU44"/>
<evidence type="ECO:0000313" key="2">
    <source>
        <dbReference type="EMBL" id="CAE8626794.1"/>
    </source>
</evidence>
<dbReference type="EMBL" id="CAJNNV010029037">
    <property type="protein sequence ID" value="CAE8626794.1"/>
    <property type="molecule type" value="Genomic_DNA"/>
</dbReference>
<organism evidence="2 3">
    <name type="scientific">Polarella glacialis</name>
    <name type="common">Dinoflagellate</name>
    <dbReference type="NCBI Taxonomy" id="89957"/>
    <lineage>
        <taxon>Eukaryota</taxon>
        <taxon>Sar</taxon>
        <taxon>Alveolata</taxon>
        <taxon>Dinophyceae</taxon>
        <taxon>Suessiales</taxon>
        <taxon>Suessiaceae</taxon>
        <taxon>Polarella</taxon>
    </lineage>
</organism>